<organism evidence="2 3">
    <name type="scientific">Mycobacterium tuberculosis</name>
    <dbReference type="NCBI Taxonomy" id="1773"/>
    <lineage>
        <taxon>Bacteria</taxon>
        <taxon>Bacillati</taxon>
        <taxon>Actinomycetota</taxon>
        <taxon>Actinomycetes</taxon>
        <taxon>Mycobacteriales</taxon>
        <taxon>Mycobacteriaceae</taxon>
        <taxon>Mycobacterium</taxon>
        <taxon>Mycobacterium tuberculosis complex</taxon>
    </lineage>
</organism>
<dbReference type="Proteomes" id="UP000039217">
    <property type="component" value="Unassembled WGS sequence"/>
</dbReference>
<dbReference type="EMBL" id="CQQC01001532">
    <property type="protein sequence ID" value="CNW03168.1"/>
    <property type="molecule type" value="Genomic_DNA"/>
</dbReference>
<proteinExistence type="predicted"/>
<dbReference type="AlphaFoldDB" id="A0A655FH84"/>
<sequence>MNRAPGTPSMAPPEASCSGSTDCPSSTSRTRISRCGGGRRRLRTATCWCSTARSTTTWSCVTSCAPSTALCSPPTATVRRSSPAISTGAPRCCSGCAACSHSRCGTPSPANCSAREIRSASSRCLSPPEPAARRWPVRRNACWTSSSWWGSTPRSTIGRCSTTPSCSTCRNPRHCTVGYVGWNQAASPGSVPTSSRR</sequence>
<protein>
    <submittedName>
        <fullName evidence="2">Uncharacterized protein</fullName>
    </submittedName>
</protein>
<name>A0A655FH84_MYCTX</name>
<reference evidence="2 3" key="1">
    <citation type="submission" date="2015-03" db="EMBL/GenBank/DDBJ databases">
        <authorList>
            <consortium name="Pathogen Informatics"/>
        </authorList>
    </citation>
    <scope>NUCLEOTIDE SEQUENCE [LARGE SCALE GENOMIC DNA]</scope>
    <source>
        <strain evidence="2 3">D00501624</strain>
    </source>
</reference>
<evidence type="ECO:0000313" key="2">
    <source>
        <dbReference type="EMBL" id="CNW03168.1"/>
    </source>
</evidence>
<gene>
    <name evidence="2" type="ORF">ERS007661_03449</name>
</gene>
<evidence type="ECO:0000256" key="1">
    <source>
        <dbReference type="SAM" id="MobiDB-lite"/>
    </source>
</evidence>
<accession>A0A655FH84</accession>
<evidence type="ECO:0000313" key="3">
    <source>
        <dbReference type="Proteomes" id="UP000039217"/>
    </source>
</evidence>
<feature type="region of interest" description="Disordered" evidence="1">
    <location>
        <begin position="1"/>
        <end position="35"/>
    </location>
</feature>
<feature type="compositionally biased region" description="Polar residues" evidence="1">
    <location>
        <begin position="17"/>
        <end position="30"/>
    </location>
</feature>